<comment type="caution">
    <text evidence="19">The sequence shown here is derived from an EMBL/GenBank/DDBJ whole genome shotgun (WGS) entry which is preliminary data.</text>
</comment>
<evidence type="ECO:0000256" key="11">
    <source>
        <dbReference type="ARBA" id="ARBA00023049"/>
    </source>
</evidence>
<evidence type="ECO:0000256" key="4">
    <source>
        <dbReference type="ARBA" id="ARBA00022454"/>
    </source>
</evidence>
<feature type="compositionally biased region" description="Basic and acidic residues" evidence="17">
    <location>
        <begin position="270"/>
        <end position="280"/>
    </location>
</feature>
<dbReference type="GO" id="GO:0003697">
    <property type="term" value="F:single-stranded DNA binding"/>
    <property type="evidence" value="ECO:0007669"/>
    <property type="project" value="InterPro"/>
</dbReference>
<evidence type="ECO:0000313" key="20">
    <source>
        <dbReference type="Proteomes" id="UP000593571"/>
    </source>
</evidence>
<evidence type="ECO:0000256" key="2">
    <source>
        <dbReference type="ARBA" id="ARBA00004286"/>
    </source>
</evidence>
<dbReference type="EMBL" id="JACASE010000018">
    <property type="protein sequence ID" value="KAF6395617.1"/>
    <property type="molecule type" value="Genomic_DNA"/>
</dbReference>
<gene>
    <name evidence="19" type="ORF">HJG63_018418</name>
</gene>
<evidence type="ECO:0000256" key="3">
    <source>
        <dbReference type="ARBA" id="ARBA00010724"/>
    </source>
</evidence>
<keyword evidence="8 16" id="KW-0863">Zinc-finger</keyword>
<dbReference type="GO" id="GO:0006281">
    <property type="term" value="P:DNA repair"/>
    <property type="evidence" value="ECO:0007669"/>
    <property type="project" value="UniProtKB-KW"/>
</dbReference>
<dbReference type="FunFam" id="3.30.160.60:FF:000331">
    <property type="entry name" value="E3 ubiquitin-protein ligase RAD18"/>
    <property type="match status" value="1"/>
</dbReference>
<dbReference type="OrthoDB" id="5236983at2759"/>
<evidence type="ECO:0000256" key="12">
    <source>
        <dbReference type="ARBA" id="ARBA00023204"/>
    </source>
</evidence>
<feature type="compositionally biased region" description="Low complexity" evidence="17">
    <location>
        <begin position="354"/>
        <end position="365"/>
    </location>
</feature>
<keyword evidence="9" id="KW-0378">Hydrolase</keyword>
<name>A0A7J8B9X7_ROUAE</name>
<proteinExistence type="inferred from homology"/>
<dbReference type="GO" id="GO:0008270">
    <property type="term" value="F:zinc ion binding"/>
    <property type="evidence" value="ECO:0007669"/>
    <property type="project" value="UniProtKB-KW"/>
</dbReference>
<dbReference type="PANTHER" id="PTHR21220:SF0">
    <property type="entry name" value="DNA-DEPENDENT METALLOPROTEASE SPRTN"/>
    <property type="match status" value="1"/>
</dbReference>
<dbReference type="Proteomes" id="UP000593571">
    <property type="component" value="Unassembled WGS sequence"/>
</dbReference>
<feature type="compositionally biased region" description="Basic and acidic residues" evidence="17">
    <location>
        <begin position="385"/>
        <end position="403"/>
    </location>
</feature>
<evidence type="ECO:0000256" key="1">
    <source>
        <dbReference type="ARBA" id="ARBA00004123"/>
    </source>
</evidence>
<dbReference type="InterPro" id="IPR055220">
    <property type="entry name" value="SPRTN_ZBD"/>
</dbReference>
<sequence>MDEDLVLALRLQEEWDLQVSGRAAAQEPLSLVDASWELVDPTPDLQALFVQFNDRFFWGQLEAVEVKWSMRMTLCAGVCSYEGRGGMCSIRLSEPLLKLRPRKDLVETLLHEMIHAYLFVTNNDKDREGHGPEFCKHMHRINRLTGANITVHHAFHDEVDEYRRHWWRCDGPCQLRKPFYGYVKRATNRAPSAHDPWWAEHQKSCGGTYVKVKEPESYSQKRKGKAGSTDKASRGGTQPLVPFSGKGHVLGAPGKAAPPGEVAAPHAARKAQDSARHDRSANAARPGSKTEAMFVQNGSSKKTLVAPVLSSGHQSVLSNYFPRASSAPSAKALRGVAGPPAASVAVGDGGKHPAASGSQRRASASKVAPRNSTRVAASASVAAPRDARQPEDAALGKRPRLEGEAVGAGGFAEERVPSDGSDPASASPAAAAQGPSDVVRCPVCRGQVLASQINEHLDRCLEGDSTTGRRRKNL</sequence>
<dbReference type="Pfam" id="PF10263">
    <property type="entry name" value="SprT-like"/>
    <property type="match status" value="1"/>
</dbReference>
<feature type="region of interest" description="Disordered" evidence="17">
    <location>
        <begin position="215"/>
        <end position="291"/>
    </location>
</feature>
<evidence type="ECO:0000313" key="19">
    <source>
        <dbReference type="EMBL" id="KAF6395617.1"/>
    </source>
</evidence>
<evidence type="ECO:0000259" key="18">
    <source>
        <dbReference type="PROSITE" id="PS51908"/>
    </source>
</evidence>
<dbReference type="InterPro" id="IPR006640">
    <property type="entry name" value="SprT-like_domain"/>
</dbReference>
<feature type="region of interest" description="Disordered" evidence="17">
    <location>
        <begin position="340"/>
        <end position="437"/>
    </location>
</feature>
<accession>A0A7J8B9X7</accession>
<evidence type="ECO:0000256" key="17">
    <source>
        <dbReference type="SAM" id="MobiDB-lite"/>
    </source>
</evidence>
<dbReference type="GO" id="GO:0031593">
    <property type="term" value="F:polyubiquitin modification-dependent protein binding"/>
    <property type="evidence" value="ECO:0007669"/>
    <property type="project" value="TreeGrafter"/>
</dbReference>
<dbReference type="PANTHER" id="PTHR21220">
    <property type="entry name" value="DNA-DEPENDENT METALLOPROTEASE SPRTN"/>
    <property type="match status" value="1"/>
</dbReference>
<evidence type="ECO:0000256" key="16">
    <source>
        <dbReference type="PROSITE-ProRule" id="PRU01256"/>
    </source>
</evidence>
<evidence type="ECO:0000256" key="15">
    <source>
        <dbReference type="ARBA" id="ARBA00030396"/>
    </source>
</evidence>
<evidence type="ECO:0000256" key="14">
    <source>
        <dbReference type="ARBA" id="ARBA00023885"/>
    </source>
</evidence>
<dbReference type="GO" id="GO:0005634">
    <property type="term" value="C:nucleus"/>
    <property type="evidence" value="ECO:0007669"/>
    <property type="project" value="UniProtKB-SubCell"/>
</dbReference>
<dbReference type="GO" id="GO:0004222">
    <property type="term" value="F:metalloendopeptidase activity"/>
    <property type="evidence" value="ECO:0007669"/>
    <property type="project" value="InterPro"/>
</dbReference>
<dbReference type="SMART" id="SM00734">
    <property type="entry name" value="ZnF_Rad18"/>
    <property type="match status" value="1"/>
</dbReference>
<keyword evidence="4" id="KW-0158">Chromosome</keyword>
<keyword evidence="6" id="KW-0479">Metal-binding</keyword>
<evidence type="ECO:0000256" key="6">
    <source>
        <dbReference type="ARBA" id="ARBA00022723"/>
    </source>
</evidence>
<comment type="subcellular location">
    <subcellularLocation>
        <location evidence="2">Chromosome</location>
    </subcellularLocation>
    <subcellularLocation>
        <location evidence="1">Nucleus</location>
    </subcellularLocation>
</comment>
<dbReference type="GO" id="GO:0005694">
    <property type="term" value="C:chromosome"/>
    <property type="evidence" value="ECO:0007669"/>
    <property type="project" value="UniProtKB-SubCell"/>
</dbReference>
<evidence type="ECO:0000256" key="8">
    <source>
        <dbReference type="ARBA" id="ARBA00022771"/>
    </source>
</evidence>
<dbReference type="AlphaFoldDB" id="A0A7J8B9X7"/>
<keyword evidence="5" id="KW-0645">Protease</keyword>
<evidence type="ECO:0000256" key="5">
    <source>
        <dbReference type="ARBA" id="ARBA00022670"/>
    </source>
</evidence>
<dbReference type="InterPro" id="IPR044245">
    <property type="entry name" value="Spartan"/>
</dbReference>
<evidence type="ECO:0000256" key="7">
    <source>
        <dbReference type="ARBA" id="ARBA00022763"/>
    </source>
</evidence>
<keyword evidence="11" id="KW-0482">Metalloprotease</keyword>
<keyword evidence="20" id="KW-1185">Reference proteome</keyword>
<dbReference type="GO" id="GO:0006508">
    <property type="term" value="P:proteolysis"/>
    <property type="evidence" value="ECO:0007669"/>
    <property type="project" value="UniProtKB-KW"/>
</dbReference>
<evidence type="ECO:0000256" key="13">
    <source>
        <dbReference type="ARBA" id="ARBA00023242"/>
    </source>
</evidence>
<dbReference type="Pfam" id="PF22934">
    <property type="entry name" value="SPRTN_ZBD"/>
    <property type="match status" value="1"/>
</dbReference>
<keyword evidence="12 16" id="KW-0234">DNA repair</keyword>
<organism evidence="19 20">
    <name type="scientific">Rousettus aegyptiacus</name>
    <name type="common">Egyptian fruit bat</name>
    <name type="synonym">Pteropus aegyptiacus</name>
    <dbReference type="NCBI Taxonomy" id="9407"/>
    <lineage>
        <taxon>Eukaryota</taxon>
        <taxon>Metazoa</taxon>
        <taxon>Chordata</taxon>
        <taxon>Craniata</taxon>
        <taxon>Vertebrata</taxon>
        <taxon>Euteleostomi</taxon>
        <taxon>Mammalia</taxon>
        <taxon>Eutheria</taxon>
        <taxon>Laurasiatheria</taxon>
        <taxon>Chiroptera</taxon>
        <taxon>Yinpterochiroptera</taxon>
        <taxon>Pteropodoidea</taxon>
        <taxon>Pteropodidae</taxon>
        <taxon>Rousettinae</taxon>
        <taxon>Rousettus</taxon>
    </lineage>
</organism>
<dbReference type="InterPro" id="IPR006642">
    <property type="entry name" value="Rad18_UBZ4"/>
</dbReference>
<comment type="similarity">
    <text evidence="3">Belongs to the Spartan family.</text>
</comment>
<protein>
    <recommendedName>
        <fullName evidence="14">DNA-dependent metalloprotease SPRTN</fullName>
    </recommendedName>
    <alternativeName>
        <fullName evidence="15">Protein with SprT-like domain at the N terminus</fullName>
    </alternativeName>
</protein>
<dbReference type="Gene3D" id="3.30.160.60">
    <property type="entry name" value="Classic Zinc Finger"/>
    <property type="match status" value="1"/>
</dbReference>
<reference evidence="19 20" key="1">
    <citation type="journal article" date="2020" name="Nature">
        <title>Six reference-quality genomes reveal evolution of bat adaptations.</title>
        <authorList>
            <person name="Jebb D."/>
            <person name="Huang Z."/>
            <person name="Pippel M."/>
            <person name="Hughes G.M."/>
            <person name="Lavrichenko K."/>
            <person name="Devanna P."/>
            <person name="Winkler S."/>
            <person name="Jermiin L.S."/>
            <person name="Skirmuntt E.C."/>
            <person name="Katzourakis A."/>
            <person name="Burkitt-Gray L."/>
            <person name="Ray D.A."/>
            <person name="Sullivan K.A.M."/>
            <person name="Roscito J.G."/>
            <person name="Kirilenko B.M."/>
            <person name="Davalos L.M."/>
            <person name="Corthals A.P."/>
            <person name="Power M.L."/>
            <person name="Jones G."/>
            <person name="Ransome R.D."/>
            <person name="Dechmann D.K.N."/>
            <person name="Locatelli A.G."/>
            <person name="Puechmaille S.J."/>
            <person name="Fedrigo O."/>
            <person name="Jarvis E.D."/>
            <person name="Hiller M."/>
            <person name="Vernes S.C."/>
            <person name="Myers E.W."/>
            <person name="Teeling E.C."/>
        </authorList>
    </citation>
    <scope>NUCLEOTIDE SEQUENCE [LARGE SCALE GENOMIC DNA]</scope>
    <source>
        <strain evidence="19">MRouAeg1</strain>
        <tissue evidence="19">Muscle</tissue>
    </source>
</reference>
<keyword evidence="7 16" id="KW-0227">DNA damage</keyword>
<dbReference type="SMART" id="SM00731">
    <property type="entry name" value="SprT"/>
    <property type="match status" value="1"/>
</dbReference>
<dbReference type="PROSITE" id="PS51908">
    <property type="entry name" value="ZF_UBZ4"/>
    <property type="match status" value="1"/>
</dbReference>
<keyword evidence="13" id="KW-0539">Nucleus</keyword>
<feature type="domain" description="UBZ4-type" evidence="18">
    <location>
        <begin position="438"/>
        <end position="465"/>
    </location>
</feature>
<feature type="compositionally biased region" description="Low complexity" evidence="17">
    <location>
        <begin position="418"/>
        <end position="437"/>
    </location>
</feature>
<evidence type="ECO:0000256" key="10">
    <source>
        <dbReference type="ARBA" id="ARBA00022833"/>
    </source>
</evidence>
<keyword evidence="10" id="KW-0862">Zinc</keyword>
<evidence type="ECO:0000256" key="9">
    <source>
        <dbReference type="ARBA" id="ARBA00022801"/>
    </source>
</evidence>